<reference evidence="2 3" key="1">
    <citation type="submission" date="2018-06" db="EMBL/GenBank/DDBJ databases">
        <title>Genomic Encyclopedia of Type Strains, Phase III (KMG-III): the genomes of soil and plant-associated and newly described type strains.</title>
        <authorList>
            <person name="Whitman W."/>
        </authorList>
    </citation>
    <scope>NUCLEOTIDE SEQUENCE [LARGE SCALE GENOMIC DNA]</scope>
    <source>
        <strain evidence="2 3">CGMCC 1.15366</strain>
    </source>
</reference>
<name>A0A327X6U7_9GAMM</name>
<gene>
    <name evidence="2" type="ORF">B0I24_1015</name>
</gene>
<evidence type="ECO:0000256" key="1">
    <source>
        <dbReference type="SAM" id="Phobius"/>
    </source>
</evidence>
<keyword evidence="1" id="KW-0472">Membrane</keyword>
<evidence type="ECO:0008006" key="4">
    <source>
        <dbReference type="Google" id="ProtNLM"/>
    </source>
</evidence>
<protein>
    <recommendedName>
        <fullName evidence="4">CXXC-20-CXXC protein</fullName>
    </recommendedName>
</protein>
<feature type="transmembrane region" description="Helical" evidence="1">
    <location>
        <begin position="66"/>
        <end position="85"/>
    </location>
</feature>
<sequence>MQCPHCFESVNVFSKEMNKFGKSKVCPKCANPIELYVSLKWGAILFIPAVVSALLIKPFFVNVGVSGSLATGLMSALFVLFCMRLKVPKVKVNA</sequence>
<proteinExistence type="predicted"/>
<organism evidence="2 3">
    <name type="scientific">Aliidiomarina maris</name>
    <dbReference type="NCBI Taxonomy" id="531312"/>
    <lineage>
        <taxon>Bacteria</taxon>
        <taxon>Pseudomonadati</taxon>
        <taxon>Pseudomonadota</taxon>
        <taxon>Gammaproteobacteria</taxon>
        <taxon>Alteromonadales</taxon>
        <taxon>Idiomarinaceae</taxon>
        <taxon>Aliidiomarina</taxon>
    </lineage>
</organism>
<keyword evidence="1" id="KW-0812">Transmembrane</keyword>
<dbReference type="Proteomes" id="UP000249203">
    <property type="component" value="Unassembled WGS sequence"/>
</dbReference>
<keyword evidence="1" id="KW-1133">Transmembrane helix</keyword>
<comment type="caution">
    <text evidence="2">The sequence shown here is derived from an EMBL/GenBank/DDBJ whole genome shotgun (WGS) entry which is preliminary data.</text>
</comment>
<feature type="transmembrane region" description="Helical" evidence="1">
    <location>
        <begin position="41"/>
        <end position="60"/>
    </location>
</feature>
<evidence type="ECO:0000313" key="3">
    <source>
        <dbReference type="Proteomes" id="UP000249203"/>
    </source>
</evidence>
<dbReference type="AlphaFoldDB" id="A0A327X6U7"/>
<dbReference type="EMBL" id="QLMD01000001">
    <property type="protein sequence ID" value="RAK01382.1"/>
    <property type="molecule type" value="Genomic_DNA"/>
</dbReference>
<accession>A0A327X6U7</accession>
<evidence type="ECO:0000313" key="2">
    <source>
        <dbReference type="EMBL" id="RAK01382.1"/>
    </source>
</evidence>